<keyword evidence="2" id="KW-1185">Reference proteome</keyword>
<evidence type="ECO:0000313" key="1">
    <source>
        <dbReference type="EMBL" id="MFC3884127.1"/>
    </source>
</evidence>
<gene>
    <name evidence="1" type="ORF">ACFOU2_11740</name>
</gene>
<organism evidence="1 2">
    <name type="scientific">Bacillus songklensis</name>
    <dbReference type="NCBI Taxonomy" id="1069116"/>
    <lineage>
        <taxon>Bacteria</taxon>
        <taxon>Bacillati</taxon>
        <taxon>Bacillota</taxon>
        <taxon>Bacilli</taxon>
        <taxon>Bacillales</taxon>
        <taxon>Bacillaceae</taxon>
        <taxon>Bacillus</taxon>
    </lineage>
</organism>
<proteinExistence type="predicted"/>
<protein>
    <submittedName>
        <fullName evidence="1">DNA alkylation repair protein</fullName>
    </submittedName>
</protein>
<sequence>MPNAYLCPNCKTNRSRFNIIEQVAKPVKMDPRTGDIMEEYTNDNLDPFHTPYRGPERRVQCATCGLVEDERMFIKHAEHNRLQ</sequence>
<name>A0ABV8B4P6_9BACI</name>
<dbReference type="Proteomes" id="UP001595752">
    <property type="component" value="Unassembled WGS sequence"/>
</dbReference>
<comment type="caution">
    <text evidence="1">The sequence shown here is derived from an EMBL/GenBank/DDBJ whole genome shotgun (WGS) entry which is preliminary data.</text>
</comment>
<reference evidence="2" key="1">
    <citation type="journal article" date="2019" name="Int. J. Syst. Evol. Microbiol.">
        <title>The Global Catalogue of Microorganisms (GCM) 10K type strain sequencing project: providing services to taxonomists for standard genome sequencing and annotation.</title>
        <authorList>
            <consortium name="The Broad Institute Genomics Platform"/>
            <consortium name="The Broad Institute Genome Sequencing Center for Infectious Disease"/>
            <person name="Wu L."/>
            <person name="Ma J."/>
        </authorList>
    </citation>
    <scope>NUCLEOTIDE SEQUENCE [LARGE SCALE GENOMIC DNA]</scope>
    <source>
        <strain evidence="2">CCUG 61889</strain>
    </source>
</reference>
<evidence type="ECO:0000313" key="2">
    <source>
        <dbReference type="Proteomes" id="UP001595752"/>
    </source>
</evidence>
<dbReference type="RefSeq" id="WP_377915286.1">
    <property type="nucleotide sequence ID" value="NZ_JBHRZT010000052.1"/>
</dbReference>
<accession>A0ABV8B4P6</accession>
<dbReference type="EMBL" id="JBHRZT010000052">
    <property type="protein sequence ID" value="MFC3884127.1"/>
    <property type="molecule type" value="Genomic_DNA"/>
</dbReference>